<dbReference type="EC" id="7.2.1.3" evidence="11"/>
<comment type="subcellular location">
    <subcellularLocation>
        <location evidence="2">Membrane</location>
        <topology evidence="2">Multi-pass membrane protein</topology>
    </subcellularLocation>
</comment>
<gene>
    <name evidence="19" type="ORF">TEA_001733</name>
</gene>
<evidence type="ECO:0000313" key="19">
    <source>
        <dbReference type="EMBL" id="THG04801.1"/>
    </source>
</evidence>
<evidence type="ECO:0000259" key="17">
    <source>
        <dbReference type="PROSITE" id="PS51512"/>
    </source>
</evidence>
<dbReference type="CDD" id="cd01736">
    <property type="entry name" value="LSm14_N"/>
    <property type="match status" value="1"/>
</dbReference>
<evidence type="ECO:0000256" key="2">
    <source>
        <dbReference type="ARBA" id="ARBA00004141"/>
    </source>
</evidence>
<evidence type="ECO:0000256" key="9">
    <source>
        <dbReference type="ARBA" id="ARBA00023004"/>
    </source>
</evidence>
<evidence type="ECO:0000256" key="7">
    <source>
        <dbReference type="ARBA" id="ARBA00022982"/>
    </source>
</evidence>
<feature type="domain" description="FFD box profile" evidence="18">
    <location>
        <begin position="602"/>
        <end position="617"/>
    </location>
</feature>
<feature type="short sequence motif" description="FFD box" evidence="13">
    <location>
        <begin position="602"/>
        <end position="617"/>
    </location>
</feature>
<dbReference type="InterPro" id="IPR025762">
    <property type="entry name" value="DFDF"/>
</dbReference>
<feature type="domain" description="DFDF" evidence="17">
    <location>
        <begin position="544"/>
        <end position="580"/>
    </location>
</feature>
<dbReference type="GO" id="GO:0034063">
    <property type="term" value="P:stress granule assembly"/>
    <property type="evidence" value="ECO:0007669"/>
    <property type="project" value="TreeGrafter"/>
</dbReference>
<sequence>MAAEPSGSSGSADSYLGSLISLTSKSEIRYEGVLFKINTAEASIGLSNVRSFGTEGRKKDGPQIPPSDKVYEYILFRGSDIKFSTVASGFINNFNCLIRLLTLAFSTLVCTFGTFANPLRTYCLPLTKTTVFRFSQCHIMVNFCRPGRTSTSFIPVSTDSSACMRAFRYHHQKTTCSDIGWKPSAPNFASAFTTLLRKLSGAPSQFATIIEEGMKEVKSSPPVQTTGPMYNDPAIIQSHYSQAATSTHLPTASAGSLQDLSSHASQLVLPNSTFQGSFPSYPPNVSSGSWGSLLPPPPANGSGFTTPMYWQGLYGVSDGLQAQQQSLIQPLSGLSITQSMQYPPMNASLPAGGSNLLALQFSEFPPPPVLPPLDNGTFNLHSPLLPGQFSTVASGSSTTLMSNTTPHFAFSTSLPLVFPLTTVPNKTTVVPGSAMPYNGASEPEPSLTGISNSFLNEGSMPSLVTPGQLLQPGLTSAPSSQSLQTAQDVEVVQVSSSELPVLTLVEAQAPILPLPSPPCCKLSGAPSHIRHYNRGGHERVRANGNLHSVTRFTEDFDFLTMNEKFNKDEVWDHLGKSNKTQEDGNGSQDEDDAGPSKLEVKPVYVKDDFFDSLSCNALDRGSLNGRTKFSERMKMDAEVLHLVISQGIMVVAVDVDLVALAILVVVITRGAMAISGGVGDTGHRAQHVKHDCRISRVELSLMMAVPVVQFPIFVMVRMIGVLVTILVLTWTLHYRGGLALISDNKDLIFNVHPVLMVISLVLLNGEAMLAYKTVSGTKSLKKLVHLSLQFLAFCLSIIGFWAALKFHNDKGIDNFYSLHSWLGLACLLLFGFQWAAGFAIFWYPGGSRNSRATLLPWHVFFGVYIYALAVATCTTGILEKATFLQTHQIITRYSNEALLVNSLGVLIVVLGGFVVLAVVSPVNGKGDVPRRSVE</sequence>
<keyword evidence="7" id="KW-0249">Electron transport</keyword>
<dbReference type="AlphaFoldDB" id="A0A4S4DP30"/>
<evidence type="ECO:0000256" key="5">
    <source>
        <dbReference type="ARBA" id="ARBA00022692"/>
    </source>
</evidence>
<feature type="transmembrane region" description="Helical" evidence="15">
    <location>
        <begin position="855"/>
        <end position="878"/>
    </location>
</feature>
<keyword evidence="10 15" id="KW-0472">Membrane</keyword>
<evidence type="ECO:0000256" key="10">
    <source>
        <dbReference type="ARBA" id="ARBA00023136"/>
    </source>
</evidence>
<evidence type="ECO:0000313" key="20">
    <source>
        <dbReference type="Proteomes" id="UP000306102"/>
    </source>
</evidence>
<dbReference type="Pfam" id="PF12701">
    <property type="entry name" value="LSM14"/>
    <property type="match status" value="1"/>
</dbReference>
<dbReference type="InterPro" id="IPR006593">
    <property type="entry name" value="Cyt_b561/ferric_Rdtase_TM"/>
</dbReference>
<evidence type="ECO:0000256" key="6">
    <source>
        <dbReference type="ARBA" id="ARBA00022723"/>
    </source>
</evidence>
<accession>A0A4S4DP30</accession>
<proteinExistence type="predicted"/>
<evidence type="ECO:0000256" key="13">
    <source>
        <dbReference type="PROSITE-ProRule" id="PRU00846"/>
    </source>
</evidence>
<comment type="cofactor">
    <cofactor evidence="1">
        <name>heme b</name>
        <dbReference type="ChEBI" id="CHEBI:60344"/>
    </cofactor>
</comment>
<evidence type="ECO:0000256" key="3">
    <source>
        <dbReference type="ARBA" id="ARBA00022448"/>
    </source>
</evidence>
<evidence type="ECO:0000259" key="16">
    <source>
        <dbReference type="PROSITE" id="PS50939"/>
    </source>
</evidence>
<reference evidence="19 20" key="1">
    <citation type="journal article" date="2018" name="Proc. Natl. Acad. Sci. U.S.A.">
        <title>Draft genome sequence of Camellia sinensis var. sinensis provides insights into the evolution of the tea genome and tea quality.</title>
        <authorList>
            <person name="Wei C."/>
            <person name="Yang H."/>
            <person name="Wang S."/>
            <person name="Zhao J."/>
            <person name="Liu C."/>
            <person name="Gao L."/>
            <person name="Xia E."/>
            <person name="Lu Y."/>
            <person name="Tai Y."/>
            <person name="She G."/>
            <person name="Sun J."/>
            <person name="Cao H."/>
            <person name="Tong W."/>
            <person name="Gao Q."/>
            <person name="Li Y."/>
            <person name="Deng W."/>
            <person name="Jiang X."/>
            <person name="Wang W."/>
            <person name="Chen Q."/>
            <person name="Zhang S."/>
            <person name="Li H."/>
            <person name="Wu J."/>
            <person name="Wang P."/>
            <person name="Li P."/>
            <person name="Shi C."/>
            <person name="Zheng F."/>
            <person name="Jian J."/>
            <person name="Huang B."/>
            <person name="Shan D."/>
            <person name="Shi M."/>
            <person name="Fang C."/>
            <person name="Yue Y."/>
            <person name="Li F."/>
            <person name="Li D."/>
            <person name="Wei S."/>
            <person name="Han B."/>
            <person name="Jiang C."/>
            <person name="Yin Y."/>
            <person name="Xia T."/>
            <person name="Zhang Z."/>
            <person name="Bennetzen J.L."/>
            <person name="Zhao S."/>
            <person name="Wan X."/>
        </authorList>
    </citation>
    <scope>NUCLEOTIDE SEQUENCE [LARGE SCALE GENOMIC DNA]</scope>
    <source>
        <strain evidence="20">cv. Shuchazao</strain>
        <tissue evidence="19">Leaf</tissue>
    </source>
</reference>
<evidence type="ECO:0000256" key="11">
    <source>
        <dbReference type="ARBA" id="ARBA00024225"/>
    </source>
</evidence>
<dbReference type="InterPro" id="IPR010920">
    <property type="entry name" value="LSM_dom_sf"/>
</dbReference>
<dbReference type="SUPFAM" id="SSF50182">
    <property type="entry name" value="Sm-like ribonucleoproteins"/>
    <property type="match status" value="1"/>
</dbReference>
<evidence type="ECO:0000256" key="15">
    <source>
        <dbReference type="SAM" id="Phobius"/>
    </source>
</evidence>
<name>A0A4S4DP30_CAMSN</name>
<dbReference type="Pfam" id="PF09532">
    <property type="entry name" value="FDF"/>
    <property type="match status" value="1"/>
</dbReference>
<dbReference type="PROSITE" id="PS51513">
    <property type="entry name" value="FFD"/>
    <property type="match status" value="1"/>
</dbReference>
<keyword evidence="8 15" id="KW-1133">Transmembrane helix</keyword>
<evidence type="ECO:0000256" key="1">
    <source>
        <dbReference type="ARBA" id="ARBA00001970"/>
    </source>
</evidence>
<protein>
    <recommendedName>
        <fullName evidence="11">ascorbate ferrireductase (transmembrane)</fullName>
        <ecNumber evidence="11">7.2.1.3</ecNumber>
    </recommendedName>
</protein>
<evidence type="ECO:0000256" key="14">
    <source>
        <dbReference type="SAM" id="MobiDB-lite"/>
    </source>
</evidence>
<dbReference type="PROSITE" id="PS51512">
    <property type="entry name" value="DFDF"/>
    <property type="match status" value="1"/>
</dbReference>
<comment type="caution">
    <text evidence="19">The sequence shown here is derived from an EMBL/GenBank/DDBJ whole genome shotgun (WGS) entry which is preliminary data.</text>
</comment>
<evidence type="ECO:0000256" key="8">
    <source>
        <dbReference type="ARBA" id="ARBA00022989"/>
    </source>
</evidence>
<dbReference type="SMART" id="SM01199">
    <property type="entry name" value="FDF"/>
    <property type="match status" value="1"/>
</dbReference>
<feature type="transmembrane region" description="Helical" evidence="15">
    <location>
        <begin position="747"/>
        <end position="771"/>
    </location>
</feature>
<dbReference type="PANTHER" id="PTHR13586:SF16">
    <property type="entry name" value="PROTEIN DECAPPING 5-LIKE"/>
    <property type="match status" value="1"/>
</dbReference>
<dbReference type="InterPro" id="IPR019050">
    <property type="entry name" value="FDF_dom"/>
</dbReference>
<dbReference type="Pfam" id="PF03188">
    <property type="entry name" value="Cytochrom_B561"/>
    <property type="match status" value="1"/>
</dbReference>
<dbReference type="FunFam" id="1.20.120.1770:FF:000001">
    <property type="entry name" value="Cytochrome b reductase 1"/>
    <property type="match status" value="1"/>
</dbReference>
<dbReference type="GO" id="GO:0003729">
    <property type="term" value="F:mRNA binding"/>
    <property type="evidence" value="ECO:0007669"/>
    <property type="project" value="TreeGrafter"/>
</dbReference>
<dbReference type="EMBL" id="SDRB02010709">
    <property type="protein sequence ID" value="THG04801.1"/>
    <property type="molecule type" value="Genomic_DNA"/>
</dbReference>
<dbReference type="PANTHER" id="PTHR13586">
    <property type="entry name" value="SCD6 PROTEIN-RELATED"/>
    <property type="match status" value="1"/>
</dbReference>
<feature type="transmembrane region" description="Helical" evidence="15">
    <location>
        <begin position="898"/>
        <end position="922"/>
    </location>
</feature>
<dbReference type="GO" id="GO:0140571">
    <property type="term" value="F:transmembrane ascorbate ferrireductase activity"/>
    <property type="evidence" value="ECO:0007669"/>
    <property type="project" value="UniProtKB-EC"/>
</dbReference>
<dbReference type="Gene3D" id="2.30.30.100">
    <property type="match status" value="1"/>
</dbReference>
<keyword evidence="4" id="KW-0349">Heme</keyword>
<comment type="catalytic activity">
    <reaction evidence="12">
        <text>Fe(3+)(out) + L-ascorbate(in) = monodehydro-L-ascorbate radical(in) + Fe(2+)(out) + H(+)</text>
        <dbReference type="Rhea" id="RHEA:30403"/>
        <dbReference type="ChEBI" id="CHEBI:15378"/>
        <dbReference type="ChEBI" id="CHEBI:29033"/>
        <dbReference type="ChEBI" id="CHEBI:29034"/>
        <dbReference type="ChEBI" id="CHEBI:38290"/>
        <dbReference type="ChEBI" id="CHEBI:59513"/>
        <dbReference type="EC" id="7.2.1.3"/>
    </reaction>
</comment>
<dbReference type="GO" id="GO:0033962">
    <property type="term" value="P:P-body assembly"/>
    <property type="evidence" value="ECO:0007669"/>
    <property type="project" value="TreeGrafter"/>
</dbReference>
<keyword evidence="3" id="KW-0813">Transport</keyword>
<feature type="transmembrane region" description="Helical" evidence="15">
    <location>
        <begin position="783"/>
        <end position="801"/>
    </location>
</feature>
<dbReference type="InterPro" id="IPR025609">
    <property type="entry name" value="Lsm14-like_N"/>
</dbReference>
<keyword evidence="6" id="KW-0479">Metal-binding</keyword>
<dbReference type="CDD" id="cd08766">
    <property type="entry name" value="Cyt_b561_ACYB-1_like"/>
    <property type="match status" value="1"/>
</dbReference>
<dbReference type="SMART" id="SM01271">
    <property type="entry name" value="LSM14"/>
    <property type="match status" value="1"/>
</dbReference>
<feature type="transmembrane region" description="Helical" evidence="15">
    <location>
        <begin position="699"/>
        <end position="727"/>
    </location>
</feature>
<feature type="region of interest" description="Disordered" evidence="14">
    <location>
        <begin position="575"/>
        <end position="597"/>
    </location>
</feature>
<organism evidence="19 20">
    <name type="scientific">Camellia sinensis var. sinensis</name>
    <name type="common">China tea</name>
    <dbReference type="NCBI Taxonomy" id="542762"/>
    <lineage>
        <taxon>Eukaryota</taxon>
        <taxon>Viridiplantae</taxon>
        <taxon>Streptophyta</taxon>
        <taxon>Embryophyta</taxon>
        <taxon>Tracheophyta</taxon>
        <taxon>Spermatophyta</taxon>
        <taxon>Magnoliopsida</taxon>
        <taxon>eudicotyledons</taxon>
        <taxon>Gunneridae</taxon>
        <taxon>Pentapetalae</taxon>
        <taxon>asterids</taxon>
        <taxon>Ericales</taxon>
        <taxon>Theaceae</taxon>
        <taxon>Camellia</taxon>
    </lineage>
</organism>
<evidence type="ECO:0000256" key="12">
    <source>
        <dbReference type="ARBA" id="ARBA00051575"/>
    </source>
</evidence>
<keyword evidence="5 15" id="KW-0812">Transmembrane</keyword>
<feature type="domain" description="Cytochrome b561" evidence="16">
    <location>
        <begin position="715"/>
        <end position="919"/>
    </location>
</feature>
<dbReference type="InterPro" id="IPR025761">
    <property type="entry name" value="FFD_box"/>
</dbReference>
<evidence type="ECO:0000259" key="18">
    <source>
        <dbReference type="PROSITE" id="PS51513"/>
    </source>
</evidence>
<dbReference type="STRING" id="542762.A0A4S4DP30"/>
<keyword evidence="20" id="KW-1185">Reference proteome</keyword>
<dbReference type="GO" id="GO:0016020">
    <property type="term" value="C:membrane"/>
    <property type="evidence" value="ECO:0007669"/>
    <property type="project" value="UniProtKB-SubCell"/>
</dbReference>
<dbReference type="SMART" id="SM00665">
    <property type="entry name" value="B561"/>
    <property type="match status" value="1"/>
</dbReference>
<evidence type="ECO:0000256" key="4">
    <source>
        <dbReference type="ARBA" id="ARBA00022617"/>
    </source>
</evidence>
<dbReference type="Proteomes" id="UP000306102">
    <property type="component" value="Unassembled WGS sequence"/>
</dbReference>
<dbReference type="GO" id="GO:0000932">
    <property type="term" value="C:P-body"/>
    <property type="evidence" value="ECO:0007669"/>
    <property type="project" value="TreeGrafter"/>
</dbReference>
<dbReference type="Gene3D" id="1.20.120.1770">
    <property type="match status" value="1"/>
</dbReference>
<dbReference type="PROSITE" id="PS50939">
    <property type="entry name" value="CYTOCHROME_B561"/>
    <property type="match status" value="1"/>
</dbReference>
<keyword evidence="9" id="KW-0408">Iron</keyword>
<dbReference type="GO" id="GO:0046872">
    <property type="term" value="F:metal ion binding"/>
    <property type="evidence" value="ECO:0007669"/>
    <property type="project" value="UniProtKB-KW"/>
</dbReference>
<feature type="transmembrane region" description="Helical" evidence="15">
    <location>
        <begin position="821"/>
        <end position="843"/>
    </location>
</feature>